<keyword evidence="4" id="KW-1185">Reference proteome</keyword>
<sequence>MMPQSLALKDIVVFRLNWRFQMSNGITETKVRYDRRDHYVYQDISGEVLWAPTDFIIELDRDPKTKRTYRKAIRRLFKFLNSGKHKLSWLEMNDSRMREFRAFCLNETTADSRYRGNENVAKQTVNSDFLMPIYNFYHWVQKQGTYHPNILGFDPANKFSYQITSSLLLKEIAVSRNEKPNNNSLYPELYRDCDTRSRNRKDASEYELEELNNYIVNEYQGYERASLLLIAQIMNETGSRPISVSSYRRLQFSKEIIEREFFLNKQDSLSIVPKLAKQGNTMPVSFRFSTVLAVRNFIENDLEEFLTNIDTVNYDGHLFIDPNNYKPLTAENISKVFSEITTELGWPKGKSIYSLRHKFSGDSLDKHLDAAIELGFSANETAIALQMEKEMTHRSSGSLEDYISSRKRTMQQTESFKKSLKISELESDKTRLELERQKAIESAEQKDAENQALLLEIQKLQSQLKDGDIN</sequence>
<name>A0A7X0NE06_9GAMM</name>
<feature type="coiled-coil region" evidence="2">
    <location>
        <begin position="422"/>
        <end position="463"/>
    </location>
</feature>
<evidence type="ECO:0000256" key="1">
    <source>
        <dbReference type="ARBA" id="ARBA00023125"/>
    </source>
</evidence>
<dbReference type="GO" id="GO:0015074">
    <property type="term" value="P:DNA integration"/>
    <property type="evidence" value="ECO:0007669"/>
    <property type="project" value="InterPro"/>
</dbReference>
<evidence type="ECO:0000256" key="2">
    <source>
        <dbReference type="SAM" id="Coils"/>
    </source>
</evidence>
<dbReference type="AlphaFoldDB" id="A0A7X0NE06"/>
<dbReference type="GO" id="GO:0006310">
    <property type="term" value="P:DNA recombination"/>
    <property type="evidence" value="ECO:0007669"/>
    <property type="project" value="InterPro"/>
</dbReference>
<proteinExistence type="predicted"/>
<keyword evidence="2" id="KW-0175">Coiled coil</keyword>
<organism evidence="3 4">
    <name type="scientific">Thalassotalea piscium</name>
    <dbReference type="NCBI Taxonomy" id="1230533"/>
    <lineage>
        <taxon>Bacteria</taxon>
        <taxon>Pseudomonadati</taxon>
        <taxon>Pseudomonadota</taxon>
        <taxon>Gammaproteobacteria</taxon>
        <taxon>Alteromonadales</taxon>
        <taxon>Colwelliaceae</taxon>
        <taxon>Thalassotalea</taxon>
    </lineage>
</organism>
<reference evidence="3 4" key="1">
    <citation type="submission" date="2020-08" db="EMBL/GenBank/DDBJ databases">
        <title>Genomic Encyclopedia of Type Strains, Phase IV (KMG-IV): sequencing the most valuable type-strain genomes for metagenomic binning, comparative biology and taxonomic classification.</title>
        <authorList>
            <person name="Goeker M."/>
        </authorList>
    </citation>
    <scope>NUCLEOTIDE SEQUENCE [LARGE SCALE GENOMIC DNA]</scope>
    <source>
        <strain evidence="3 4">DSM 26287</strain>
    </source>
</reference>
<keyword evidence="1" id="KW-0238">DNA-binding</keyword>
<evidence type="ECO:0008006" key="5">
    <source>
        <dbReference type="Google" id="ProtNLM"/>
    </source>
</evidence>
<protein>
    <recommendedName>
        <fullName evidence="5">Tyr recombinase domain-containing protein</fullName>
    </recommendedName>
</protein>
<dbReference type="InterPro" id="IPR013762">
    <property type="entry name" value="Integrase-like_cat_sf"/>
</dbReference>
<evidence type="ECO:0000313" key="3">
    <source>
        <dbReference type="EMBL" id="MBB6541706.1"/>
    </source>
</evidence>
<gene>
    <name evidence="3" type="ORF">HNQ55_000180</name>
</gene>
<dbReference type="InterPro" id="IPR010998">
    <property type="entry name" value="Integrase_recombinase_N"/>
</dbReference>
<dbReference type="Proteomes" id="UP000537141">
    <property type="component" value="Unassembled WGS sequence"/>
</dbReference>
<dbReference type="Gene3D" id="1.10.150.130">
    <property type="match status" value="1"/>
</dbReference>
<accession>A0A7X0NE06</accession>
<dbReference type="GO" id="GO:0003677">
    <property type="term" value="F:DNA binding"/>
    <property type="evidence" value="ECO:0007669"/>
    <property type="project" value="UniProtKB-KW"/>
</dbReference>
<dbReference type="Gene3D" id="1.10.443.10">
    <property type="entry name" value="Intergrase catalytic core"/>
    <property type="match status" value="1"/>
</dbReference>
<evidence type="ECO:0000313" key="4">
    <source>
        <dbReference type="Proteomes" id="UP000537141"/>
    </source>
</evidence>
<dbReference type="EMBL" id="JACHHU010000001">
    <property type="protein sequence ID" value="MBB6541706.1"/>
    <property type="molecule type" value="Genomic_DNA"/>
</dbReference>
<comment type="caution">
    <text evidence="3">The sequence shown here is derived from an EMBL/GenBank/DDBJ whole genome shotgun (WGS) entry which is preliminary data.</text>
</comment>